<feature type="compositionally biased region" description="Low complexity" evidence="6">
    <location>
        <begin position="669"/>
        <end position="681"/>
    </location>
</feature>
<dbReference type="InterPro" id="IPR036855">
    <property type="entry name" value="Znf_CCCH_sf"/>
</dbReference>
<dbReference type="VEuPathDB" id="CryptoDB:Cvel_14747"/>
<evidence type="ECO:0000256" key="3">
    <source>
        <dbReference type="ARBA" id="ARBA00022771"/>
    </source>
</evidence>
<evidence type="ECO:0000256" key="5">
    <source>
        <dbReference type="PROSITE-ProRule" id="PRU00723"/>
    </source>
</evidence>
<feature type="region of interest" description="Disordered" evidence="6">
    <location>
        <begin position="178"/>
        <end position="242"/>
    </location>
</feature>
<protein>
    <recommendedName>
        <fullName evidence="7">C3H1-type domain-containing protein</fullName>
    </recommendedName>
</protein>
<accession>A0A0G4F2D8</accession>
<evidence type="ECO:0000259" key="7">
    <source>
        <dbReference type="PROSITE" id="PS50103"/>
    </source>
</evidence>
<feature type="compositionally biased region" description="Basic and acidic residues" evidence="6">
    <location>
        <begin position="215"/>
        <end position="232"/>
    </location>
</feature>
<evidence type="ECO:0000313" key="8">
    <source>
        <dbReference type="EMBL" id="CEM05856.1"/>
    </source>
</evidence>
<name>A0A0G4F2D8_9ALVE</name>
<proteinExistence type="predicted"/>
<feature type="domain" description="C3H1-type" evidence="7">
    <location>
        <begin position="16"/>
        <end position="43"/>
    </location>
</feature>
<evidence type="ECO:0000256" key="2">
    <source>
        <dbReference type="ARBA" id="ARBA00022737"/>
    </source>
</evidence>
<dbReference type="SUPFAM" id="SSF90229">
    <property type="entry name" value="CCCH zinc finger"/>
    <property type="match status" value="2"/>
</dbReference>
<feature type="zinc finger region" description="C3H1-type" evidence="5">
    <location>
        <begin position="86"/>
        <end position="113"/>
    </location>
</feature>
<keyword evidence="3 5" id="KW-0863">Zinc-finger</keyword>
<dbReference type="EMBL" id="CDMZ01000068">
    <property type="protein sequence ID" value="CEM05856.1"/>
    <property type="molecule type" value="Genomic_DNA"/>
</dbReference>
<sequence>MQSSQGKAAVLSKPHLYRFSLCRLFAKGFCPNGENCSFAHAETELQTAHLGGKSRPCVHSKKSAGGLNPVTSGREDLKLTHAHTVEKVALCRQWVMEGSCPRGHKCVHAHGAEELRPRKYRFREIERFARREGVDLEEAIEERLSRLAAGLPPDNIRLAPLVFDALASQLRRYPKSFVGSSVPPEGVGGAFGGEGREQGDPPDPPPTKGGNAAARAEEREGEGVEVKKEPPRGGKGKKSKHAVADPDAFQVWLLHHDCLLSYLSSLDREFLLLIKGEHEGRQHTLAKEQEERARELEEEDMFVAQNARTSKPHSLSESVDGKSSEGGNGKGNKSTSSSSHSGNQHFSKASTTPAPTPTPPSDRVPPLDQEFNNHLLNDERGGTQVPLPLSASSLSVGLSASSTNLSQTAPASHHQGHPPPMHHHSRKEDFGLLPLPTAATGPQTKTRGGRFHPQAPHPSRPVPLPPAGTRPSPPADNFDSERPPIDEAGVNTEVAVGIQQHRPPLGPRPPPPPGFERLSSSSKRNSHIRPADELDVSVDILPVVPDPSFRPEGVGADRRRVSRGRLHLKSGELNGSRVCPLTQNRSPTPSSGSSGQGSLIESLPLTDATPVLRKKTRGEGADGWSGGSSRTARFGLSSEQGSASASNPSRGAERSSVGSGGESARDGEFAVSSGGSASSSRDSGEDEEEGTRSSSSSFSGPSGTERGTVQRVEPKVKEERIKAPPYDENE</sequence>
<reference evidence="8" key="1">
    <citation type="submission" date="2014-11" db="EMBL/GenBank/DDBJ databases">
        <authorList>
            <person name="Otto D Thomas"/>
            <person name="Naeem Raeece"/>
        </authorList>
    </citation>
    <scope>NUCLEOTIDE SEQUENCE</scope>
</reference>
<dbReference type="AlphaFoldDB" id="A0A0G4F2D8"/>
<feature type="compositionally biased region" description="Low complexity" evidence="6">
    <location>
        <begin position="331"/>
        <end position="353"/>
    </location>
</feature>
<evidence type="ECO:0000256" key="4">
    <source>
        <dbReference type="ARBA" id="ARBA00022833"/>
    </source>
</evidence>
<feature type="zinc finger region" description="C3H1-type" evidence="5">
    <location>
        <begin position="16"/>
        <end position="43"/>
    </location>
</feature>
<feature type="compositionally biased region" description="Polar residues" evidence="6">
    <location>
        <begin position="306"/>
        <end position="317"/>
    </location>
</feature>
<feature type="compositionally biased region" description="Basic and acidic residues" evidence="6">
    <location>
        <begin position="712"/>
        <end position="722"/>
    </location>
</feature>
<dbReference type="GO" id="GO:0008270">
    <property type="term" value="F:zinc ion binding"/>
    <property type="evidence" value="ECO:0007669"/>
    <property type="project" value="UniProtKB-KW"/>
</dbReference>
<feature type="compositionally biased region" description="Low complexity" evidence="6">
    <location>
        <begin position="385"/>
        <end position="402"/>
    </location>
</feature>
<feature type="compositionally biased region" description="Pro residues" evidence="6">
    <location>
        <begin position="354"/>
        <end position="363"/>
    </location>
</feature>
<dbReference type="SMART" id="SM00356">
    <property type="entry name" value="ZnF_C3H1"/>
    <property type="match status" value="2"/>
</dbReference>
<evidence type="ECO:0000256" key="1">
    <source>
        <dbReference type="ARBA" id="ARBA00022723"/>
    </source>
</evidence>
<evidence type="ECO:0000256" key="6">
    <source>
        <dbReference type="SAM" id="MobiDB-lite"/>
    </source>
</evidence>
<dbReference type="GO" id="GO:0003729">
    <property type="term" value="F:mRNA binding"/>
    <property type="evidence" value="ECO:0007669"/>
    <property type="project" value="InterPro"/>
</dbReference>
<dbReference type="PROSITE" id="PS50103">
    <property type="entry name" value="ZF_C3H1"/>
    <property type="match status" value="2"/>
</dbReference>
<feature type="compositionally biased region" description="Polar residues" evidence="6">
    <location>
        <begin position="627"/>
        <end position="649"/>
    </location>
</feature>
<feature type="domain" description="C3H1-type" evidence="7">
    <location>
        <begin position="86"/>
        <end position="113"/>
    </location>
</feature>
<keyword evidence="2" id="KW-0677">Repeat</keyword>
<feature type="compositionally biased region" description="Pro residues" evidence="6">
    <location>
        <begin position="455"/>
        <end position="474"/>
    </location>
</feature>
<feature type="compositionally biased region" description="Low complexity" evidence="6">
    <location>
        <begin position="692"/>
        <end position="705"/>
    </location>
</feature>
<feature type="compositionally biased region" description="Basic residues" evidence="6">
    <location>
        <begin position="414"/>
        <end position="425"/>
    </location>
</feature>
<gene>
    <name evidence="8" type="ORF">Cvel_14747</name>
</gene>
<feature type="compositionally biased region" description="Pro residues" evidence="6">
    <location>
        <begin position="504"/>
        <end position="514"/>
    </location>
</feature>
<feature type="region of interest" description="Disordered" evidence="6">
    <location>
        <begin position="304"/>
        <end position="730"/>
    </location>
</feature>
<dbReference type="InterPro" id="IPR045877">
    <property type="entry name" value="ZFP36-like"/>
</dbReference>
<keyword evidence="4 5" id="KW-0862">Zinc</keyword>
<dbReference type="Gene3D" id="4.10.1000.10">
    <property type="entry name" value="Zinc finger, CCCH-type"/>
    <property type="match status" value="2"/>
</dbReference>
<dbReference type="Pfam" id="PF00642">
    <property type="entry name" value="zf-CCCH"/>
    <property type="match status" value="1"/>
</dbReference>
<dbReference type="InterPro" id="IPR000571">
    <property type="entry name" value="Znf_CCCH"/>
</dbReference>
<keyword evidence="1 5" id="KW-0479">Metal-binding</keyword>
<organism evidence="8">
    <name type="scientific">Chromera velia CCMP2878</name>
    <dbReference type="NCBI Taxonomy" id="1169474"/>
    <lineage>
        <taxon>Eukaryota</taxon>
        <taxon>Sar</taxon>
        <taxon>Alveolata</taxon>
        <taxon>Colpodellida</taxon>
        <taxon>Chromeraceae</taxon>
        <taxon>Chromera</taxon>
    </lineage>
</organism>
<dbReference type="PANTHER" id="PTHR12547">
    <property type="entry name" value="CCCH ZINC FINGER/TIS11-RELATED"/>
    <property type="match status" value="1"/>
</dbReference>